<comment type="caution">
    <text evidence="4">The sequence shown here is derived from an EMBL/GenBank/DDBJ whole genome shotgun (WGS) entry which is preliminary data.</text>
</comment>
<dbReference type="Gene3D" id="2.80.10.50">
    <property type="match status" value="2"/>
</dbReference>
<keyword evidence="5" id="KW-1185">Reference proteome</keyword>
<feature type="domain" description="DUF569" evidence="3">
    <location>
        <begin position="442"/>
        <end position="519"/>
    </location>
</feature>
<gene>
    <name evidence="4" type="ORF">Salat_1961200</name>
</gene>
<dbReference type="CDD" id="cd23340">
    <property type="entry name" value="beta-trefoil_FSCN_ACP-like"/>
    <property type="match status" value="2"/>
</dbReference>
<reference evidence="4" key="1">
    <citation type="submission" date="2020-06" db="EMBL/GenBank/DDBJ databases">
        <authorList>
            <person name="Li T."/>
            <person name="Hu X."/>
            <person name="Zhang T."/>
            <person name="Song X."/>
            <person name="Zhang H."/>
            <person name="Dai N."/>
            <person name="Sheng W."/>
            <person name="Hou X."/>
            <person name="Wei L."/>
        </authorList>
    </citation>
    <scope>NUCLEOTIDE SEQUENCE</scope>
    <source>
        <strain evidence="4">3651</strain>
        <tissue evidence="4">Leaf</tissue>
    </source>
</reference>
<dbReference type="SUPFAM" id="SSF50405">
    <property type="entry name" value="Actin-crosslinking proteins"/>
    <property type="match status" value="2"/>
</dbReference>
<reference evidence="4" key="2">
    <citation type="journal article" date="2024" name="Plant">
        <title>Genomic evolution and insights into agronomic trait innovations of Sesamum species.</title>
        <authorList>
            <person name="Miao H."/>
            <person name="Wang L."/>
            <person name="Qu L."/>
            <person name="Liu H."/>
            <person name="Sun Y."/>
            <person name="Le M."/>
            <person name="Wang Q."/>
            <person name="Wei S."/>
            <person name="Zheng Y."/>
            <person name="Lin W."/>
            <person name="Duan Y."/>
            <person name="Cao H."/>
            <person name="Xiong S."/>
            <person name="Wang X."/>
            <person name="Wei L."/>
            <person name="Li C."/>
            <person name="Ma Q."/>
            <person name="Ju M."/>
            <person name="Zhao R."/>
            <person name="Li G."/>
            <person name="Mu C."/>
            <person name="Tian Q."/>
            <person name="Mei H."/>
            <person name="Zhang T."/>
            <person name="Gao T."/>
            <person name="Zhang H."/>
        </authorList>
    </citation>
    <scope>NUCLEOTIDE SEQUENCE</scope>
    <source>
        <strain evidence="4">3651</strain>
    </source>
</reference>
<dbReference type="InterPro" id="IPR054726">
    <property type="entry name" value="Ubiq_DUF569-assoc"/>
</dbReference>
<evidence type="ECO:0000313" key="4">
    <source>
        <dbReference type="EMBL" id="KAK4423783.1"/>
    </source>
</evidence>
<sequence length="536" mass="59310">MEFFKKSKAVRLKSHLNKYLVADDDQISTRQSRNGAARRARWLVELVDTNPHVVRLKSCYGRYLSASSDPFLLGMTGHKVLQTLPENPTKDLTIEWQPVRDGFQVKLKAFGGTFLRANGGTPPWRNSVTHDSPHAAATHDWVVWDVEAVEVPEDEAAADYWSMVSSFSSISDEISGLEFEFGSPVSVRSSFSGSESPSPRWFMSMKKSPVVSIPRTTAMDVFRNAKVVRLKSVHDKFLMADDDEESITQDRHGSTKSAKWTVEFVDNCDTIIRLKSCYGKYLTASNQPFLFGMSGRKVLQTLPKRLDSSVEWEPIRESGAVKLKTRYGQYLRANTGLPPWRNSVTHDIPHRTKTQDWVCWEVHVVEILDAPAAKPVPVFVAAKPTPPAVAEKPTPPVVAGKEDACASESSSPTTSHSSKSVTFARQESSDSLATSPPKGSEGRLIYYHLANEYAEIDEGFEELCITFKGNEVKELTKALEGELGISGLTVCSRSPLNGKLYPLRLQLPPNNATLHVVVVPPSSKASQDSETTGTPL</sequence>
<dbReference type="InterPro" id="IPR008999">
    <property type="entry name" value="Actin-crosslinking"/>
</dbReference>
<feature type="domain" description="DUF569" evidence="2">
    <location>
        <begin position="1"/>
        <end position="144"/>
    </location>
</feature>
<evidence type="ECO:0000259" key="2">
    <source>
        <dbReference type="Pfam" id="PF04601"/>
    </source>
</evidence>
<evidence type="ECO:0000256" key="1">
    <source>
        <dbReference type="SAM" id="MobiDB-lite"/>
    </source>
</evidence>
<feature type="compositionally biased region" description="Low complexity" evidence="1">
    <location>
        <begin position="407"/>
        <end position="422"/>
    </location>
</feature>
<dbReference type="AlphaFoldDB" id="A0AAE2CIV3"/>
<dbReference type="Proteomes" id="UP001293254">
    <property type="component" value="Unassembled WGS sequence"/>
</dbReference>
<dbReference type="Pfam" id="PF04601">
    <property type="entry name" value="DUF569"/>
    <property type="match status" value="2"/>
</dbReference>
<dbReference type="PANTHER" id="PTHR31205">
    <property type="entry name" value="ACTIN CROSS-LINKING PROTEIN (DUF569)"/>
    <property type="match status" value="1"/>
</dbReference>
<name>A0AAE2CIV3_9LAMI</name>
<evidence type="ECO:0000259" key="3">
    <source>
        <dbReference type="Pfam" id="PF22932"/>
    </source>
</evidence>
<accession>A0AAE2CIV3</accession>
<feature type="region of interest" description="Disordered" evidence="1">
    <location>
        <begin position="386"/>
        <end position="438"/>
    </location>
</feature>
<protein>
    <recommendedName>
        <fullName evidence="6">DUF569 domain-containing protein</fullName>
    </recommendedName>
</protein>
<feature type="domain" description="DUF569" evidence="2">
    <location>
        <begin position="219"/>
        <end position="360"/>
    </location>
</feature>
<dbReference type="PANTHER" id="PTHR31205:SF69">
    <property type="entry name" value="ACTIN CROSS-LINKING PROTEIN (DUF569)"/>
    <property type="match status" value="1"/>
</dbReference>
<evidence type="ECO:0008006" key="6">
    <source>
        <dbReference type="Google" id="ProtNLM"/>
    </source>
</evidence>
<dbReference type="Pfam" id="PF22932">
    <property type="entry name" value="Ubiq_DUF_assoc"/>
    <property type="match status" value="1"/>
</dbReference>
<feature type="compositionally biased region" description="Polar residues" evidence="1">
    <location>
        <begin position="423"/>
        <end position="434"/>
    </location>
</feature>
<organism evidence="4 5">
    <name type="scientific">Sesamum alatum</name>
    <dbReference type="NCBI Taxonomy" id="300844"/>
    <lineage>
        <taxon>Eukaryota</taxon>
        <taxon>Viridiplantae</taxon>
        <taxon>Streptophyta</taxon>
        <taxon>Embryophyta</taxon>
        <taxon>Tracheophyta</taxon>
        <taxon>Spermatophyta</taxon>
        <taxon>Magnoliopsida</taxon>
        <taxon>eudicotyledons</taxon>
        <taxon>Gunneridae</taxon>
        <taxon>Pentapetalae</taxon>
        <taxon>asterids</taxon>
        <taxon>lamiids</taxon>
        <taxon>Lamiales</taxon>
        <taxon>Pedaliaceae</taxon>
        <taxon>Sesamum</taxon>
    </lineage>
</organism>
<dbReference type="InterPro" id="IPR007679">
    <property type="entry name" value="DUF569"/>
</dbReference>
<dbReference type="FunFam" id="2.80.10.50:FF:000067">
    <property type="entry name" value="BnaC05g19630D protein"/>
    <property type="match status" value="2"/>
</dbReference>
<dbReference type="EMBL" id="JACGWO010000007">
    <property type="protein sequence ID" value="KAK4423783.1"/>
    <property type="molecule type" value="Genomic_DNA"/>
</dbReference>
<proteinExistence type="predicted"/>
<evidence type="ECO:0000313" key="5">
    <source>
        <dbReference type="Proteomes" id="UP001293254"/>
    </source>
</evidence>